<keyword evidence="2" id="KW-1133">Transmembrane helix</keyword>
<dbReference type="Pfam" id="PF13464">
    <property type="entry name" value="RodZ_C"/>
    <property type="match status" value="1"/>
</dbReference>
<dbReference type="Proteomes" id="UP000003175">
    <property type="component" value="Unassembled WGS sequence"/>
</dbReference>
<evidence type="ECO:0000313" key="5">
    <source>
        <dbReference type="Proteomes" id="UP000003175"/>
    </source>
</evidence>
<keyword evidence="2" id="KW-0472">Membrane</keyword>
<sequence>MVGDILRKAREKQGLTIADIEEGTSIRKLYIEHIEQGNIDALPGMVYAKGFVRNYAAFLHLDAEHLVQQFAEENGAPPAPVPAEPETKPRRISLSSVGDESLSQISIGGRRSSYAGIFGKLALGIIVLAALVGGGAALISAINSPAKETAAPAPTKTEQPAPTSVAAEADASDAARTAAASAQDVRVSVHLTERSWMEVQVDGNVVLEGIIESGRTENWQANDAIIIRAGNAGALEVTANGKKLGRFGNVGEVVERRFTKETKDLRDTLPPAPPQEAPAAQQGQSRATGAKDARGTKGTRNQQ</sequence>
<organism evidence="4 5">
    <name type="scientific">Selenomonas noxia F0398</name>
    <dbReference type="NCBI Taxonomy" id="702437"/>
    <lineage>
        <taxon>Bacteria</taxon>
        <taxon>Bacillati</taxon>
        <taxon>Bacillota</taxon>
        <taxon>Negativicutes</taxon>
        <taxon>Selenomonadales</taxon>
        <taxon>Selenomonadaceae</taxon>
        <taxon>Selenomonas</taxon>
    </lineage>
</organism>
<dbReference type="InterPro" id="IPR010982">
    <property type="entry name" value="Lambda_DNA-bd_dom_sf"/>
</dbReference>
<proteinExistence type="predicted"/>
<feature type="region of interest" description="Disordered" evidence="1">
    <location>
        <begin position="74"/>
        <end position="95"/>
    </location>
</feature>
<dbReference type="CDD" id="cd00093">
    <property type="entry name" value="HTH_XRE"/>
    <property type="match status" value="1"/>
</dbReference>
<dbReference type="RefSeq" id="WP_006695645.1">
    <property type="nucleotide sequence ID" value="NZ_JH376857.1"/>
</dbReference>
<reference evidence="4 5" key="1">
    <citation type="submission" date="2011-08" db="EMBL/GenBank/DDBJ databases">
        <title>The Genome Sequence of Selenomonas noxia F0398.</title>
        <authorList>
            <consortium name="The Broad Institute Genome Sequencing Platform"/>
            <person name="Earl A."/>
            <person name="Ward D."/>
            <person name="Feldgarden M."/>
            <person name="Gevers D."/>
            <person name="Izard J."/>
            <person name="Ganesan A."/>
            <person name="Blanton J.M."/>
            <person name="Baranova O.V."/>
            <person name="Tanner A.C."/>
            <person name="Dewhirst F.E."/>
            <person name="Young S.K."/>
            <person name="Zeng Q."/>
            <person name="Gargeya S."/>
            <person name="Fitzgerald M."/>
            <person name="Haas B."/>
            <person name="Abouelleil A."/>
            <person name="Alvarado L."/>
            <person name="Arachchi H.M."/>
            <person name="Berlin A."/>
            <person name="Brown A."/>
            <person name="Chapman S.B."/>
            <person name="Chen Z."/>
            <person name="Dunbar C."/>
            <person name="Freedman E."/>
            <person name="Gearin G."/>
            <person name="Gellesch M."/>
            <person name="Goldberg J."/>
            <person name="Griggs A."/>
            <person name="Gujja S."/>
            <person name="Heiman D."/>
            <person name="Howarth C."/>
            <person name="Larson L."/>
            <person name="Lui A."/>
            <person name="MacDonald P.J.P."/>
            <person name="Montmayeur A."/>
            <person name="Murphy C."/>
            <person name="Neiman D."/>
            <person name="Pearson M."/>
            <person name="Priest M."/>
            <person name="Roberts A."/>
            <person name="Saif S."/>
            <person name="Shea T."/>
            <person name="Shenoy N."/>
            <person name="Sisk P."/>
            <person name="Stolte C."/>
            <person name="Sykes S."/>
            <person name="Wortman J."/>
            <person name="Nusbaum C."/>
            <person name="Birren B."/>
        </authorList>
    </citation>
    <scope>NUCLEOTIDE SEQUENCE [LARGE SCALE GENOMIC DNA]</scope>
    <source>
        <strain evidence="4 5">F0398</strain>
    </source>
</reference>
<accession>A0ABP2MT87</accession>
<evidence type="ECO:0000256" key="1">
    <source>
        <dbReference type="SAM" id="MobiDB-lite"/>
    </source>
</evidence>
<comment type="caution">
    <text evidence="4">The sequence shown here is derived from an EMBL/GenBank/DDBJ whole genome shotgun (WGS) entry which is preliminary data.</text>
</comment>
<gene>
    <name evidence="4" type="ORF">HMPREF9432_00044</name>
</gene>
<keyword evidence="2" id="KW-0812">Transmembrane</keyword>
<dbReference type="InterPro" id="IPR001387">
    <property type="entry name" value="Cro/C1-type_HTH"/>
</dbReference>
<dbReference type="PANTHER" id="PTHR34475:SF1">
    <property type="entry name" value="CYTOSKELETON PROTEIN RODZ"/>
    <property type="match status" value="1"/>
</dbReference>
<dbReference type="Gene3D" id="1.10.260.40">
    <property type="entry name" value="lambda repressor-like DNA-binding domains"/>
    <property type="match status" value="1"/>
</dbReference>
<dbReference type="SMART" id="SM00530">
    <property type="entry name" value="HTH_XRE"/>
    <property type="match status" value="1"/>
</dbReference>
<dbReference type="InterPro" id="IPR050400">
    <property type="entry name" value="Bact_Cytoskel_RodZ"/>
</dbReference>
<feature type="transmembrane region" description="Helical" evidence="2">
    <location>
        <begin position="121"/>
        <end position="142"/>
    </location>
</feature>
<evidence type="ECO:0000313" key="4">
    <source>
        <dbReference type="EMBL" id="EHG26188.1"/>
    </source>
</evidence>
<evidence type="ECO:0000259" key="3">
    <source>
        <dbReference type="SMART" id="SM00530"/>
    </source>
</evidence>
<evidence type="ECO:0000256" key="2">
    <source>
        <dbReference type="SAM" id="Phobius"/>
    </source>
</evidence>
<feature type="region of interest" description="Disordered" evidence="1">
    <location>
        <begin position="262"/>
        <end position="303"/>
    </location>
</feature>
<name>A0ABP2MT87_9FIRM</name>
<feature type="domain" description="HTH cro/C1-type" evidence="3">
    <location>
        <begin position="5"/>
        <end position="66"/>
    </location>
</feature>
<dbReference type="PANTHER" id="PTHR34475">
    <property type="match status" value="1"/>
</dbReference>
<dbReference type="EMBL" id="ADGH01000002">
    <property type="protein sequence ID" value="EHG26188.1"/>
    <property type="molecule type" value="Genomic_DNA"/>
</dbReference>
<keyword evidence="5" id="KW-1185">Reference proteome</keyword>
<dbReference type="InterPro" id="IPR025194">
    <property type="entry name" value="RodZ-like_C"/>
</dbReference>
<dbReference type="Pfam" id="PF13413">
    <property type="entry name" value="HTH_25"/>
    <property type="match status" value="1"/>
</dbReference>
<protein>
    <recommendedName>
        <fullName evidence="3">HTH cro/C1-type domain-containing protein</fullName>
    </recommendedName>
</protein>